<organism evidence="1 2">
    <name type="scientific">Vaccinium darrowii</name>
    <dbReference type="NCBI Taxonomy" id="229202"/>
    <lineage>
        <taxon>Eukaryota</taxon>
        <taxon>Viridiplantae</taxon>
        <taxon>Streptophyta</taxon>
        <taxon>Embryophyta</taxon>
        <taxon>Tracheophyta</taxon>
        <taxon>Spermatophyta</taxon>
        <taxon>Magnoliopsida</taxon>
        <taxon>eudicotyledons</taxon>
        <taxon>Gunneridae</taxon>
        <taxon>Pentapetalae</taxon>
        <taxon>asterids</taxon>
        <taxon>Ericales</taxon>
        <taxon>Ericaceae</taxon>
        <taxon>Vaccinioideae</taxon>
        <taxon>Vaccinieae</taxon>
        <taxon>Vaccinium</taxon>
    </lineage>
</organism>
<name>A0ACB7YLQ6_9ERIC</name>
<evidence type="ECO:0000313" key="1">
    <source>
        <dbReference type="EMBL" id="KAH7854526.1"/>
    </source>
</evidence>
<evidence type="ECO:0000313" key="2">
    <source>
        <dbReference type="Proteomes" id="UP000828048"/>
    </source>
</evidence>
<dbReference type="EMBL" id="CM037161">
    <property type="protein sequence ID" value="KAH7854526.1"/>
    <property type="molecule type" value="Genomic_DNA"/>
</dbReference>
<sequence>MEVVNLEVEEMEGVGHVNKKMKKEDGSAAAAAVVRWERFLPTTVLRVLLVEADDSTRQIIAALLRKCSYRVTAVPDGLKAWEVLKGKPQNIDLILTEVELPSISGFALLTLVTEHEICKNIPVIMMSSDDSVGTVYKCMLRGAADFLVKPLRKNELRNLWQHVWRRQALPKGDHGSQNENVGQKKVETTGENDAATNQSSGCMACSQRNKDCSEKGREAQSSCSKPDSEHERGSEENMQDISQPKSSRSPQGDMEIQKHKECAKSTSKLLMPDCKDTVKDANATAKGEDVEAESQRERADINSEANDNNDGLVSCAREAIDLMGGFDDYPNCRFRSLENTSANNVGSSLLLDLSLRRSSPSGSVNQASGERQTLKHSDVSAFSRYIDQALQPLHSSASKQKDHSTNADGQLYGHTTNYNSNTQDLAQSSPKNMLSLATGPSGQSEVAYPCPRKTVAVPIPMSGITFDNLSTPYSSEVSPLFFSQSGLAKVENPCLAHHQELTFQANSFHPYDLETRNSQQFHNLVDQNGNYSTNETEHEKRQKLESLENQRNLSSASGQSGSSSFCTGNGNVDQVAVVQNGTESGNESSHRSVQREVALTKFRLKRKDRCFEKKVRYESRKKLSEQRPRVKGQFVRHVHTEPALLQSESQCCS</sequence>
<protein>
    <submittedName>
        <fullName evidence="1">Uncharacterized protein</fullName>
    </submittedName>
</protein>
<gene>
    <name evidence="1" type="ORF">Vadar_014826</name>
</gene>
<keyword evidence="2" id="KW-1185">Reference proteome</keyword>
<dbReference type="Proteomes" id="UP000828048">
    <property type="component" value="Chromosome 11"/>
</dbReference>
<reference evidence="1 2" key="1">
    <citation type="journal article" date="2021" name="Hortic Res">
        <title>High-quality reference genome and annotation aids understanding of berry development for evergreen blueberry (Vaccinium darrowii).</title>
        <authorList>
            <person name="Yu J."/>
            <person name="Hulse-Kemp A.M."/>
            <person name="Babiker E."/>
            <person name="Staton M."/>
        </authorList>
    </citation>
    <scope>NUCLEOTIDE SEQUENCE [LARGE SCALE GENOMIC DNA]</scope>
    <source>
        <strain evidence="2">cv. NJ 8807/NJ 8810</strain>
        <tissue evidence="1">Young leaf</tissue>
    </source>
</reference>
<accession>A0ACB7YLQ6</accession>
<comment type="caution">
    <text evidence="1">The sequence shown here is derived from an EMBL/GenBank/DDBJ whole genome shotgun (WGS) entry which is preliminary data.</text>
</comment>
<proteinExistence type="predicted"/>